<evidence type="ECO:0000259" key="2">
    <source>
        <dbReference type="Pfam" id="PF15607"/>
    </source>
</evidence>
<feature type="domain" description="Bacterial toxin 44" evidence="2">
    <location>
        <begin position="114"/>
        <end position="179"/>
    </location>
</feature>
<reference evidence="3 4" key="1">
    <citation type="submission" date="2020-09" db="EMBL/GenBank/DDBJ databases">
        <title>Paenibacillus sp. CAU 1523 isolated from sand of Haeundae Beach.</title>
        <authorList>
            <person name="Kim W."/>
        </authorList>
    </citation>
    <scope>NUCLEOTIDE SEQUENCE [LARGE SCALE GENOMIC DNA]</scope>
    <source>
        <strain evidence="3 4">CAU 1523</strain>
    </source>
</reference>
<keyword evidence="4" id="KW-1185">Reference proteome</keyword>
<dbReference type="Pfam" id="PF15607">
    <property type="entry name" value="Ntox44"/>
    <property type="match status" value="1"/>
</dbReference>
<feature type="chain" id="PRO_5046385689" description="Bacterial toxin 44 domain-containing protein" evidence="1">
    <location>
        <begin position="28"/>
        <end position="182"/>
    </location>
</feature>
<evidence type="ECO:0000313" key="3">
    <source>
        <dbReference type="EMBL" id="MBD8496730.1"/>
    </source>
</evidence>
<dbReference type="EMBL" id="JACYTN010000001">
    <property type="protein sequence ID" value="MBD8496730.1"/>
    <property type="molecule type" value="Genomic_DNA"/>
</dbReference>
<organism evidence="3 4">
    <name type="scientific">Paenibacillus arenosi</name>
    <dbReference type="NCBI Taxonomy" id="2774142"/>
    <lineage>
        <taxon>Bacteria</taxon>
        <taxon>Bacillati</taxon>
        <taxon>Bacillota</taxon>
        <taxon>Bacilli</taxon>
        <taxon>Bacillales</taxon>
        <taxon>Paenibacillaceae</taxon>
        <taxon>Paenibacillus</taxon>
    </lineage>
</organism>
<keyword evidence="1" id="KW-0732">Signal</keyword>
<dbReference type="Proteomes" id="UP000634529">
    <property type="component" value="Unassembled WGS sequence"/>
</dbReference>
<dbReference type="PROSITE" id="PS51257">
    <property type="entry name" value="PROKAR_LIPOPROTEIN"/>
    <property type="match status" value="1"/>
</dbReference>
<proteinExistence type="predicted"/>
<evidence type="ECO:0000256" key="1">
    <source>
        <dbReference type="SAM" id="SignalP"/>
    </source>
</evidence>
<evidence type="ECO:0000313" key="4">
    <source>
        <dbReference type="Proteomes" id="UP000634529"/>
    </source>
</evidence>
<accession>A0ABR9AU47</accession>
<name>A0ABR9AU47_9BACL</name>
<feature type="signal peptide" evidence="1">
    <location>
        <begin position="1"/>
        <end position="27"/>
    </location>
</feature>
<protein>
    <recommendedName>
        <fullName evidence="2">Bacterial toxin 44 domain-containing protein</fullName>
    </recommendedName>
</protein>
<gene>
    <name evidence="3" type="ORF">IFO66_00265</name>
</gene>
<comment type="caution">
    <text evidence="3">The sequence shown here is derived from an EMBL/GenBank/DDBJ whole genome shotgun (WGS) entry which is preliminary data.</text>
</comment>
<dbReference type="InterPro" id="IPR028946">
    <property type="entry name" value="Ntox44"/>
</dbReference>
<dbReference type="RefSeq" id="WP_192023176.1">
    <property type="nucleotide sequence ID" value="NZ_JACYTN010000001.1"/>
</dbReference>
<sequence length="182" mass="19953">MKKSLLSIVLAGSLLSTTFFISSPVNASIGCNSHPDLITPFCSNTAPDITASFTNILKENARLARSEYRKSIAMGIGSLTYMYGWWYNKVKIGGPWYYKLLYGTQTKYTFRGQVVTGEYLGNLHYGYVGKAARFTETELLAGGGFAAFVAGTQDWNNISGFFDGAEDTKAIKDGFALYDSGY</sequence>